<name>A0A1U9QMV2_STRNV</name>
<evidence type="ECO:0000313" key="3">
    <source>
        <dbReference type="Proteomes" id="UP000189677"/>
    </source>
</evidence>
<proteinExistence type="predicted"/>
<dbReference type="OrthoDB" id="4247493at2"/>
<evidence type="ECO:0000313" key="2">
    <source>
        <dbReference type="EMBL" id="AQU65389.1"/>
    </source>
</evidence>
<feature type="signal peptide" evidence="1">
    <location>
        <begin position="1"/>
        <end position="28"/>
    </location>
</feature>
<evidence type="ECO:0000256" key="1">
    <source>
        <dbReference type="SAM" id="SignalP"/>
    </source>
</evidence>
<dbReference type="RefSeq" id="WP_078073893.1">
    <property type="nucleotide sequence ID" value="NZ_CP018047.1"/>
</dbReference>
<reference evidence="2 3" key="1">
    <citation type="submission" date="2016-11" db="EMBL/GenBank/DDBJ databases">
        <title>Complete genome sequence of Streptomyces niveus SCSIO 3406.</title>
        <authorList>
            <person name="Zhu Q."/>
            <person name="Cheng W."/>
            <person name="Song Y."/>
            <person name="Li Q."/>
            <person name="Ju J."/>
        </authorList>
    </citation>
    <scope>NUCLEOTIDE SEQUENCE [LARGE SCALE GENOMIC DNA]</scope>
    <source>
        <strain evidence="2 3">SCSIO 3406</strain>
    </source>
</reference>
<keyword evidence="1" id="KW-0732">Signal</keyword>
<dbReference type="KEGG" id="snw:BBN63_03095"/>
<gene>
    <name evidence="2" type="ORF">BBN63_03095</name>
</gene>
<dbReference type="Proteomes" id="UP000189677">
    <property type="component" value="Chromosome"/>
</dbReference>
<dbReference type="AlphaFoldDB" id="A0A1U9QMV2"/>
<keyword evidence="3" id="KW-1185">Reference proteome</keyword>
<protein>
    <submittedName>
        <fullName evidence="2">Uncharacterized protein</fullName>
    </submittedName>
</protein>
<organism evidence="2 3">
    <name type="scientific">Streptomyces niveus</name>
    <name type="common">Streptomyces spheroides</name>
    <dbReference type="NCBI Taxonomy" id="193462"/>
    <lineage>
        <taxon>Bacteria</taxon>
        <taxon>Bacillati</taxon>
        <taxon>Actinomycetota</taxon>
        <taxon>Actinomycetes</taxon>
        <taxon>Kitasatosporales</taxon>
        <taxon>Streptomycetaceae</taxon>
        <taxon>Streptomyces</taxon>
    </lineage>
</organism>
<accession>A0A1U9QMV2</accession>
<dbReference type="EMBL" id="CP018047">
    <property type="protein sequence ID" value="AQU65389.1"/>
    <property type="molecule type" value="Genomic_DNA"/>
</dbReference>
<feature type="chain" id="PRO_5013069845" evidence="1">
    <location>
        <begin position="29"/>
        <end position="153"/>
    </location>
</feature>
<sequence length="153" mass="16055">MSKGSRSLAASFALAVGLALSTATDAAAADGWQAATQDSGYNNGYAKYCSYSGDQVLFDTGQGCFQPYGDWVWIRDLDANGIPVGVSWSYYPPNGGASRHGLIYNSAGKDSGWGSVNKNFVEGGTFSWQTCEVNVSAGTVYGATCSESRSRPS</sequence>